<gene>
    <name evidence="3" type="ORF">B0J11DRAFT_578364</name>
</gene>
<dbReference type="InterPro" id="IPR036047">
    <property type="entry name" value="F-box-like_dom_sf"/>
</dbReference>
<dbReference type="SUPFAM" id="SSF81383">
    <property type="entry name" value="F-box domain"/>
    <property type="match status" value="1"/>
</dbReference>
<keyword evidence="4" id="KW-1185">Reference proteome</keyword>
<dbReference type="CDD" id="cd09917">
    <property type="entry name" value="F-box_SF"/>
    <property type="match status" value="1"/>
</dbReference>
<evidence type="ECO:0000259" key="2">
    <source>
        <dbReference type="PROSITE" id="PS50181"/>
    </source>
</evidence>
<dbReference type="Pfam" id="PF12937">
    <property type="entry name" value="F-box-like"/>
    <property type="match status" value="1"/>
</dbReference>
<dbReference type="OrthoDB" id="3792649at2759"/>
<dbReference type="InterPro" id="IPR001810">
    <property type="entry name" value="F-box_dom"/>
</dbReference>
<sequence>MEISPFPRPTRVYRRPRRRQRADTNYKSNITTSTLCRLPLELILHIAAYLSDVDILTLSLTCRQLRFDLHPLSRRIDPIAEQTLLYERLRKDRYPSAALKEKSHPTSKKLLCSSCHTKHPSSHFPPRAFLESALTRSCTGTRDRLRICGHRNTGTTTFNALRGLTREPYHGPILLCPQTHRGNTTHHLSLPAHDLHFRDLAPWTWFLTQRTDILNLGTSTSLPTSDVHDAFIIANRYICPHLNTQNELLFHRLHAKLLRRHGTGGGRDGMWPCDATAHGELVGNCRWKECETWYSLFVEEGWLRMEVRRELGPLRDPNLGGWRAQLEGWKGR</sequence>
<evidence type="ECO:0000313" key="4">
    <source>
        <dbReference type="Proteomes" id="UP000700596"/>
    </source>
</evidence>
<dbReference type="Gene3D" id="1.20.1280.50">
    <property type="match status" value="1"/>
</dbReference>
<evidence type="ECO:0000256" key="1">
    <source>
        <dbReference type="SAM" id="MobiDB-lite"/>
    </source>
</evidence>
<feature type="domain" description="F-box" evidence="2">
    <location>
        <begin position="32"/>
        <end position="89"/>
    </location>
</feature>
<comment type="caution">
    <text evidence="3">The sequence shown here is derived from an EMBL/GenBank/DDBJ whole genome shotgun (WGS) entry which is preliminary data.</text>
</comment>
<feature type="compositionally biased region" description="Basic residues" evidence="1">
    <location>
        <begin position="11"/>
        <end position="20"/>
    </location>
</feature>
<reference evidence="3" key="1">
    <citation type="journal article" date="2021" name="Nat. Commun.">
        <title>Genetic determinants of endophytism in the Arabidopsis root mycobiome.</title>
        <authorList>
            <person name="Mesny F."/>
            <person name="Miyauchi S."/>
            <person name="Thiergart T."/>
            <person name="Pickel B."/>
            <person name="Atanasova L."/>
            <person name="Karlsson M."/>
            <person name="Huettel B."/>
            <person name="Barry K.W."/>
            <person name="Haridas S."/>
            <person name="Chen C."/>
            <person name="Bauer D."/>
            <person name="Andreopoulos W."/>
            <person name="Pangilinan J."/>
            <person name="LaButti K."/>
            <person name="Riley R."/>
            <person name="Lipzen A."/>
            <person name="Clum A."/>
            <person name="Drula E."/>
            <person name="Henrissat B."/>
            <person name="Kohler A."/>
            <person name="Grigoriev I.V."/>
            <person name="Martin F.M."/>
            <person name="Hacquard S."/>
        </authorList>
    </citation>
    <scope>NUCLEOTIDE SEQUENCE</scope>
    <source>
        <strain evidence="3">MPI-CAGE-CH-0243</strain>
    </source>
</reference>
<dbReference type="EMBL" id="JAGMWT010000005">
    <property type="protein sequence ID" value="KAH7128124.1"/>
    <property type="molecule type" value="Genomic_DNA"/>
</dbReference>
<organism evidence="3 4">
    <name type="scientific">Dendryphion nanum</name>
    <dbReference type="NCBI Taxonomy" id="256645"/>
    <lineage>
        <taxon>Eukaryota</taxon>
        <taxon>Fungi</taxon>
        <taxon>Dikarya</taxon>
        <taxon>Ascomycota</taxon>
        <taxon>Pezizomycotina</taxon>
        <taxon>Dothideomycetes</taxon>
        <taxon>Pleosporomycetidae</taxon>
        <taxon>Pleosporales</taxon>
        <taxon>Torulaceae</taxon>
        <taxon>Dendryphion</taxon>
    </lineage>
</organism>
<dbReference type="PROSITE" id="PS50181">
    <property type="entry name" value="FBOX"/>
    <property type="match status" value="1"/>
</dbReference>
<accession>A0A9P9DXE9</accession>
<evidence type="ECO:0000313" key="3">
    <source>
        <dbReference type="EMBL" id="KAH7128124.1"/>
    </source>
</evidence>
<protein>
    <recommendedName>
        <fullName evidence="2">F-box domain-containing protein</fullName>
    </recommendedName>
</protein>
<feature type="region of interest" description="Disordered" evidence="1">
    <location>
        <begin position="1"/>
        <end position="25"/>
    </location>
</feature>
<dbReference type="Proteomes" id="UP000700596">
    <property type="component" value="Unassembled WGS sequence"/>
</dbReference>
<name>A0A9P9DXE9_9PLEO</name>
<dbReference type="AlphaFoldDB" id="A0A9P9DXE9"/>
<proteinExistence type="predicted"/>